<keyword evidence="3" id="KW-1185">Reference proteome</keyword>
<dbReference type="Proteomes" id="UP001219525">
    <property type="component" value="Unassembled WGS sequence"/>
</dbReference>
<proteinExistence type="predicted"/>
<dbReference type="AlphaFoldDB" id="A0AAD6V877"/>
<dbReference type="EMBL" id="JARJCW010000066">
    <property type="protein sequence ID" value="KAJ7199794.1"/>
    <property type="molecule type" value="Genomic_DNA"/>
</dbReference>
<reference evidence="2" key="1">
    <citation type="submission" date="2023-03" db="EMBL/GenBank/DDBJ databases">
        <title>Massive genome expansion in bonnet fungi (Mycena s.s.) driven by repeated elements and novel gene families across ecological guilds.</title>
        <authorList>
            <consortium name="Lawrence Berkeley National Laboratory"/>
            <person name="Harder C.B."/>
            <person name="Miyauchi S."/>
            <person name="Viragh M."/>
            <person name="Kuo A."/>
            <person name="Thoen E."/>
            <person name="Andreopoulos B."/>
            <person name="Lu D."/>
            <person name="Skrede I."/>
            <person name="Drula E."/>
            <person name="Henrissat B."/>
            <person name="Morin E."/>
            <person name="Kohler A."/>
            <person name="Barry K."/>
            <person name="LaButti K."/>
            <person name="Morin E."/>
            <person name="Salamov A."/>
            <person name="Lipzen A."/>
            <person name="Mereny Z."/>
            <person name="Hegedus B."/>
            <person name="Baldrian P."/>
            <person name="Stursova M."/>
            <person name="Weitz H."/>
            <person name="Taylor A."/>
            <person name="Grigoriev I.V."/>
            <person name="Nagy L.G."/>
            <person name="Martin F."/>
            <person name="Kauserud H."/>
        </authorList>
    </citation>
    <scope>NUCLEOTIDE SEQUENCE</scope>
    <source>
        <strain evidence="2">9144</strain>
    </source>
</reference>
<gene>
    <name evidence="2" type="ORF">GGX14DRAFT_572507</name>
</gene>
<feature type="region of interest" description="Disordered" evidence="1">
    <location>
        <begin position="404"/>
        <end position="441"/>
    </location>
</feature>
<feature type="region of interest" description="Disordered" evidence="1">
    <location>
        <begin position="1"/>
        <end position="22"/>
    </location>
</feature>
<comment type="caution">
    <text evidence="2">The sequence shown here is derived from an EMBL/GenBank/DDBJ whole genome shotgun (WGS) entry which is preliminary data.</text>
</comment>
<evidence type="ECO:0000313" key="3">
    <source>
        <dbReference type="Proteomes" id="UP001219525"/>
    </source>
</evidence>
<accession>A0AAD6V877</accession>
<sequence>MRRASHPDSASSASRILPHFSPAPPLYAPRIASAPSASRILPHFPDAPPYALRIAPASSASHILRLAPRIASASSSSRILPHFPDAPPYAPRIAPASSASHILRHFPGARASPSQDLKLEIYNFKSRKTFGPTSPPFQDPSATPKFSAPHARDLQPSALQLVTPKNHILLSCKSCLPLRHKSFNRALHTTFLNARTYSPKTSKTHLPSPPPYLPSLVDSYPPGDPGPDASSPPTLSGILTRFQGGCTCAIRTIMMDAPGASNGHKSGSKRVFAGYGSSWHRRSLVYSPFGRPWRNFLLPPPRASMLSAAKVTGPPSTTNTLVLQDGKVKCDICGHLLGYGASEGTAIANLKKHQKEARRCLTAQAKLKSGLTAASTSRTPAAKFDFAGFFKHMAKVLAAPTVPRVPAAPPPSQALSPSPVASGTNPRPRASSPPPISTLNT</sequence>
<name>A0AAD6V877_9AGAR</name>
<evidence type="ECO:0000313" key="2">
    <source>
        <dbReference type="EMBL" id="KAJ7199794.1"/>
    </source>
</evidence>
<feature type="region of interest" description="Disordered" evidence="1">
    <location>
        <begin position="199"/>
        <end position="235"/>
    </location>
</feature>
<protein>
    <submittedName>
        <fullName evidence="2">Uncharacterized protein</fullName>
    </submittedName>
</protein>
<feature type="compositionally biased region" description="Low complexity" evidence="1">
    <location>
        <begin position="413"/>
        <end position="430"/>
    </location>
</feature>
<feature type="compositionally biased region" description="Pro residues" evidence="1">
    <location>
        <begin position="431"/>
        <end position="441"/>
    </location>
</feature>
<feature type="compositionally biased region" description="Low complexity" evidence="1">
    <location>
        <begin position="214"/>
        <end position="233"/>
    </location>
</feature>
<organism evidence="2 3">
    <name type="scientific">Mycena pura</name>
    <dbReference type="NCBI Taxonomy" id="153505"/>
    <lineage>
        <taxon>Eukaryota</taxon>
        <taxon>Fungi</taxon>
        <taxon>Dikarya</taxon>
        <taxon>Basidiomycota</taxon>
        <taxon>Agaricomycotina</taxon>
        <taxon>Agaricomycetes</taxon>
        <taxon>Agaricomycetidae</taxon>
        <taxon>Agaricales</taxon>
        <taxon>Marasmiineae</taxon>
        <taxon>Mycenaceae</taxon>
        <taxon>Mycena</taxon>
    </lineage>
</organism>
<evidence type="ECO:0000256" key="1">
    <source>
        <dbReference type="SAM" id="MobiDB-lite"/>
    </source>
</evidence>
<feature type="region of interest" description="Disordered" evidence="1">
    <location>
        <begin position="130"/>
        <end position="150"/>
    </location>
</feature>